<feature type="region of interest" description="Disordered" evidence="2">
    <location>
        <begin position="2061"/>
        <end position="2093"/>
    </location>
</feature>
<feature type="compositionally biased region" description="Polar residues" evidence="2">
    <location>
        <begin position="255"/>
        <end position="270"/>
    </location>
</feature>
<dbReference type="InterPro" id="IPR043502">
    <property type="entry name" value="DNA/RNA_pol_sf"/>
</dbReference>
<comment type="caution">
    <text evidence="4">The sequence shown here is derived from an EMBL/GenBank/DDBJ whole genome shotgun (WGS) entry which is preliminary data.</text>
</comment>
<feature type="region of interest" description="Disordered" evidence="2">
    <location>
        <begin position="2716"/>
        <end position="2751"/>
    </location>
</feature>
<accession>A0AA86NGV2</accession>
<gene>
    <name evidence="5" type="ORF">HINF_LOCUS4297</name>
    <name evidence="4" type="ORF">HINF_LOCUS6733</name>
</gene>
<dbReference type="SUPFAM" id="SSF54001">
    <property type="entry name" value="Cysteine proteinases"/>
    <property type="match status" value="1"/>
</dbReference>
<reference evidence="4" key="1">
    <citation type="submission" date="2023-06" db="EMBL/GenBank/DDBJ databases">
        <authorList>
            <person name="Kurt Z."/>
        </authorList>
    </citation>
    <scope>NUCLEOTIDE SEQUENCE</scope>
</reference>
<dbReference type="Proteomes" id="UP001642409">
    <property type="component" value="Unassembled WGS sequence"/>
</dbReference>
<feature type="region of interest" description="Disordered" evidence="2">
    <location>
        <begin position="35"/>
        <end position="85"/>
    </location>
</feature>
<dbReference type="SUPFAM" id="SSF56672">
    <property type="entry name" value="DNA/RNA polymerases"/>
    <property type="match status" value="1"/>
</dbReference>
<dbReference type="PROSITE" id="PS50878">
    <property type="entry name" value="RT_POL"/>
    <property type="match status" value="1"/>
</dbReference>
<dbReference type="InterPro" id="IPR038765">
    <property type="entry name" value="Papain-like_cys_pep_sf"/>
</dbReference>
<sequence length="2893" mass="337741">MFNLNKRDPQLWSQQDLNIFKNFEVCQDEDQSYGSIISLNPRNGKENTDSEEAELRSSQNTEQSNEEQDPGKVNSKEINKSSDQSTNLVVKQNLVQQGICNQQLQKNSESLTVDKNHLCNGQVSETIQQDIAIVFNDIQTENTQTNLLSLNDQFDKQIRQFETNNLQCDNSNPKTRINMDLYKFEEEDQNSDEFDLKNISKKLQDENNLNHESQFDRVTKITGKESDYDFNKYTIRVEKKQKKPDEKKRSFSGVKPTTSQQPNIMPTNKNYGKDKGKNSSKIRVGKMENNQLKTQENFQQYLNHHLYGAKMQNETVQSQPGVPWQEQVDNHINIQTNMEPRTKELPPDNMTKEGQKIPDEIVIDIQELLNQTHSEISHQQKEVIITYNQTSQLTIDGNNKSTIKLEQDLNIVEFFLTHNETTYSNDKWKKAMHGKKVFLNTKHGQILTSTIPNSSKIIPINIQAEVIEDLESLIEKRQLTDDLMMLLLNSLPQDAYNIINTQVSQYGSEIFPIEYQLYKQRSEQGKITFAPFIYSSHWYLCLIQGTKIYICDSLNGFEQAQKILLQEQSFMEILNNICDQHFGAKDANMRIIEAIKVKKTQDNNVDCGFVIFFIILQMIHQQSSVENLTSIDNNAACIQELRKRIIVFLAVYDKITDDKQIDKQINKNISQQVQQKDIQSTADNKINQHSHISKDDLYGFSSEPKSSSLQFRINNELQYISAEDAKFLASKQKKEEDSKTGYIDQFDVWNIENLIQQADDYVNGPDLVQKTTKLGLISTHFTNSEHKIETFNFGHWLSDRNLHNDNQYTEIFGHLGVYQDLKPCKFKVNNKNIVAFHDVKEPFIFASASLEFPDEDETGQRKSSSFEVQVKFIRKYHETQPDTDRILQRFQYNAILIKTRTIEFSLLLLSDLENVIESVEKNVRQTNLIFKSQTGITLTIKIPFQTICNQYKSVKEEQKNNRQRQEEKNNILAEKAKGINQKVEAQEKFEPIVPFDNIQMQIKWKDTINGSEPLPYNPQELISQGEELTIIQNCCDDNMDILLEFREDIRKQSRNIKFNYDQYTKLQQLIPKSTFFNLFTQKERIKKESMNGNQATRNSVYRFQSERSPFQIQCQFNQVQMKGSGRLVQTCYRYAEDVINYLDCLLLTFTDNLANPIVIPLSIFDKITQVNNLWTMDTQIHKNQFSVNIERTHILEFYNLNQGQNLTQNECPKKESKQKVIFEVVDKQTPQTEKQKKNHPKLSMDIDPKTIATIDLPTGTHKLANSPKDKVLYKQLLKESDNKVTKNPTQHPFDIKPKIDDGFSVLDVPECFQHMDITQENINELSCLITTDIAMPKPYYERKHINGDWQYYGYLQTSNSFNETFYCNYEQIFQGNTEEKLRKINCPLNEEQVKINQNSQWYQAKISYQNRMEKYVTKDILIKNAFNQRWQNQPDILLIFIIDLQGYIMMNLQHCCKVESKYDQETVNFKSNSGHNIMIHIQELELQQLGYYKREKQSNTKALLIQRKQEQMELFNFYNAQFSLSRQECETRQLLMENLQYDDPIWLLEMNKKLRRVIRRDKEDCQTQMSAFTISQLEKEWIQNNKISNIEQFSSTIQYAIQTEQKCRYKVQDLMNNNMFSQTAFFEKTNLLAEYNQVHPLTQCKEKNILRVQDPRGTSVKIIDNQTPWARGTIFHKTNSIGCNILIKICMDPKEKQPTSILIFAGTTGYTILDLHMVHEMAYVLRDNKLIMDFKIQKEIESTVQLTLDSKDLKLLGFTYIRAKTSYQNQETIWNHSAERMEHSYTLLQNMKKLIEFKKNNNLDIIKTQIISNQVITHQAILKGSLIFECQICNEHHSLYDFLNHLTSENHIRLTNSRMSITRTKYSETEATAIMMQNRSYQDLEEIKDGIIFQCPCGFRGVTPIEIHFHQVFTCQKTECGIYKICEDQFSVKQQTKPQPIPISPQKIIDCQQQQELDKPFARWTANNNPGKIPDTIPYIPQAQLIVAPLVVEKQSQDKCKERIITLTKNAKYLTDNTHNEFQFAIFQDMIKTIDPLKPIEGFNRILNQFRLRQCVKQLEKEERGQKNTPEQPRKTSKEQKEKDKPPRPKKNLECNMVEDIDEIIDITITIDEDKTNETKQKKLKRFDENTLATVKDLIKEFKYHKALELLDSFIKKDESKGRVQIDPSVREKQLQKLFPLPKQTQLKLDFRPYQKQFFTFSENEIFEAICNLDTTKACGPCGISNKYIKDMRYNKHFLKCLKALYEELYNNPTKMSEILPMFEFKIALIPKEDKISKRPVCVQNSLCNVLNSIILKRKDLLPRKFCKEQHLFDKNSMQQCKLDARKLSKKSVVMKIDIQNAFNETQLETLLYGMETQLVPMQSQLYICGLIQAQNCLETASYNLIQGSNLSSLCFSYAVEPILEELKKKYRISCYADDIIIEIGQSSEKEVIDFATSLFSKYGFTINEKKCFSTANDNVITFDGINISSTENDPRLHTSKKLTQTAEEIYSLIEQLLERGLGRSQALGIFLVSLIPKINWALRIEDYVKETIQDYKRIDELMAQTFYLITNPRQFTEEDFMGEQRQITIQNFINIMSAPLNRNGFNCILPGRNFEITQKLNAAEQLQYKDLFVKLKEHNEHQNCTTLITNMDSFAAQVLHKYHDLTNMEFQRAIDIMFDTDTPEPRNHAHICPLCQKHITDPNHAVFCNSGAGYAIKRHNKAQYDLVEHLPSKYKPQLSPTYNQYGKARKGNKDDPGDPPDEQNGKTPILKGNADISIEYQNKHYFWDLCICQNNSTMNREYKSKLETHAKNYKVPKDQILPLIISDNLTIHQESLIHIKKFIKNPQNLLNQIGKSILTAHSNRTLSYNQKIKQHSRNEQASIQYDLENNHDHRDTTNNNQSLEISISKHKI</sequence>
<proteinExistence type="predicted"/>
<protein>
    <submittedName>
        <fullName evidence="4">RT/endonuclease</fullName>
    </submittedName>
</protein>
<evidence type="ECO:0000256" key="1">
    <source>
        <dbReference type="SAM" id="Coils"/>
    </source>
</evidence>
<evidence type="ECO:0000313" key="4">
    <source>
        <dbReference type="EMBL" id="CAI9919088.1"/>
    </source>
</evidence>
<organism evidence="4">
    <name type="scientific">Hexamita inflata</name>
    <dbReference type="NCBI Taxonomy" id="28002"/>
    <lineage>
        <taxon>Eukaryota</taxon>
        <taxon>Metamonada</taxon>
        <taxon>Diplomonadida</taxon>
        <taxon>Hexamitidae</taxon>
        <taxon>Hexamitinae</taxon>
        <taxon>Hexamita</taxon>
    </lineage>
</organism>
<keyword evidence="1" id="KW-0175">Coiled coil</keyword>
<dbReference type="InterPro" id="IPR000477">
    <property type="entry name" value="RT_dom"/>
</dbReference>
<reference evidence="5 6" key="2">
    <citation type="submission" date="2024-07" db="EMBL/GenBank/DDBJ databases">
        <authorList>
            <person name="Akdeniz Z."/>
        </authorList>
    </citation>
    <scope>NUCLEOTIDE SEQUENCE [LARGE SCALE GENOMIC DNA]</scope>
</reference>
<feature type="region of interest" description="Disordered" evidence="2">
    <location>
        <begin position="2871"/>
        <end position="2893"/>
    </location>
</feature>
<dbReference type="Pfam" id="PF00078">
    <property type="entry name" value="RVT_1"/>
    <property type="match status" value="1"/>
</dbReference>
<evidence type="ECO:0000313" key="5">
    <source>
        <dbReference type="EMBL" id="CAL5977434.1"/>
    </source>
</evidence>
<evidence type="ECO:0000313" key="6">
    <source>
        <dbReference type="Proteomes" id="UP001642409"/>
    </source>
</evidence>
<dbReference type="EMBL" id="CATOUU010000171">
    <property type="protein sequence ID" value="CAI9919088.1"/>
    <property type="molecule type" value="Genomic_DNA"/>
</dbReference>
<evidence type="ECO:0000259" key="3">
    <source>
        <dbReference type="PROSITE" id="PS50878"/>
    </source>
</evidence>
<feature type="domain" description="Reverse transcriptase" evidence="3">
    <location>
        <begin position="2251"/>
        <end position="2468"/>
    </location>
</feature>
<evidence type="ECO:0000256" key="2">
    <source>
        <dbReference type="SAM" id="MobiDB-lite"/>
    </source>
</evidence>
<feature type="region of interest" description="Disordered" evidence="2">
    <location>
        <begin position="239"/>
        <end position="279"/>
    </location>
</feature>
<feature type="compositionally biased region" description="Basic and acidic residues" evidence="2">
    <location>
        <begin position="239"/>
        <end position="249"/>
    </location>
</feature>
<name>A0AA86NGV2_9EUKA</name>
<keyword evidence="6" id="KW-1185">Reference proteome</keyword>
<dbReference type="EMBL" id="CAXDID020000008">
    <property type="protein sequence ID" value="CAL5977434.1"/>
    <property type="molecule type" value="Genomic_DNA"/>
</dbReference>
<feature type="coiled-coil region" evidence="1">
    <location>
        <begin position="909"/>
        <end position="982"/>
    </location>
</feature>